<evidence type="ECO:0000256" key="1">
    <source>
        <dbReference type="SAM" id="MobiDB-lite"/>
    </source>
</evidence>
<reference evidence="3" key="1">
    <citation type="submission" date="2012-06" db="EMBL/GenBank/DDBJ databases">
        <title>The genome sequence of Coniosporium apollinis CBS 100218.</title>
        <authorList>
            <consortium name="The Broad Institute Genome Sequencing Platform"/>
            <person name="Cuomo C."/>
            <person name="Gorbushina A."/>
            <person name="Noack S."/>
            <person name="Walker B."/>
            <person name="Young S.K."/>
            <person name="Zeng Q."/>
            <person name="Gargeya S."/>
            <person name="Fitzgerald M."/>
            <person name="Haas B."/>
            <person name="Abouelleil A."/>
            <person name="Alvarado L."/>
            <person name="Arachchi H.M."/>
            <person name="Berlin A.M."/>
            <person name="Chapman S.B."/>
            <person name="Goldberg J."/>
            <person name="Griggs A."/>
            <person name="Gujja S."/>
            <person name="Hansen M."/>
            <person name="Howarth C."/>
            <person name="Imamovic A."/>
            <person name="Larimer J."/>
            <person name="McCowan C."/>
            <person name="Montmayeur A."/>
            <person name="Murphy C."/>
            <person name="Neiman D."/>
            <person name="Pearson M."/>
            <person name="Priest M."/>
            <person name="Roberts A."/>
            <person name="Saif S."/>
            <person name="Shea T."/>
            <person name="Sisk P."/>
            <person name="Sykes S."/>
            <person name="Wortman J."/>
            <person name="Nusbaum C."/>
            <person name="Birren B."/>
        </authorList>
    </citation>
    <scope>NUCLEOTIDE SEQUENCE [LARGE SCALE GENOMIC DNA]</scope>
    <source>
        <strain evidence="3">CBS 100218</strain>
    </source>
</reference>
<dbReference type="HOGENOM" id="CLU_847259_0_0_1"/>
<dbReference type="eggNOG" id="ENOG502T22I">
    <property type="taxonomic scope" value="Eukaryota"/>
</dbReference>
<dbReference type="STRING" id="1168221.R7Z2D6"/>
<protein>
    <submittedName>
        <fullName evidence="2">Uncharacterized protein</fullName>
    </submittedName>
</protein>
<dbReference type="OrthoDB" id="3678990at2759"/>
<feature type="compositionally biased region" description="Acidic residues" evidence="1">
    <location>
        <begin position="134"/>
        <end position="145"/>
    </location>
</feature>
<gene>
    <name evidence="2" type="ORF">W97_07590</name>
</gene>
<sequence length="314" mass="35071">MSSDNYVQPHACPKLALLLTEYAIATSIASHLTTKDLLNLSRTSKHVHQHLGEDMRNFRVIAQYTLCDGKAVLDRKQARGHYIKHPENLQCQGAEGKLCSSCGVKVCNECRFHILYRTNYGTPNSDGSASAADADNDDDDSDEVTAESTLAQYEHDANGAAFRCNERRLQPDMADRKQYQCENCTSLSGERKSHLCRCTPKSQFLDRWVCRPCQLAERKNGVAGKKMYKLPPNKWTVNESNRYRLANPCTCGKELGTAGFHVFCAWCKSKVYDALIDGDRSARNDGPEDETGFAWTEDDLAATKSRCAKPNDLA</sequence>
<dbReference type="EMBL" id="JH767595">
    <property type="protein sequence ID" value="EON68332.1"/>
    <property type="molecule type" value="Genomic_DNA"/>
</dbReference>
<dbReference type="AlphaFoldDB" id="R7Z2D6"/>
<evidence type="ECO:0000313" key="2">
    <source>
        <dbReference type="EMBL" id="EON68332.1"/>
    </source>
</evidence>
<organism evidence="2 3">
    <name type="scientific">Coniosporium apollinis (strain CBS 100218)</name>
    <name type="common">Rock-inhabiting black yeast</name>
    <dbReference type="NCBI Taxonomy" id="1168221"/>
    <lineage>
        <taxon>Eukaryota</taxon>
        <taxon>Fungi</taxon>
        <taxon>Dikarya</taxon>
        <taxon>Ascomycota</taxon>
        <taxon>Pezizomycotina</taxon>
        <taxon>Dothideomycetes</taxon>
        <taxon>Dothideomycetes incertae sedis</taxon>
        <taxon>Coniosporium</taxon>
    </lineage>
</organism>
<dbReference type="GeneID" id="19904901"/>
<accession>R7Z2D6</accession>
<dbReference type="RefSeq" id="XP_007783649.1">
    <property type="nucleotide sequence ID" value="XM_007785459.1"/>
</dbReference>
<keyword evidence="3" id="KW-1185">Reference proteome</keyword>
<feature type="region of interest" description="Disordered" evidence="1">
    <location>
        <begin position="124"/>
        <end position="145"/>
    </location>
</feature>
<proteinExistence type="predicted"/>
<name>R7Z2D6_CONA1</name>
<dbReference type="Proteomes" id="UP000016924">
    <property type="component" value="Unassembled WGS sequence"/>
</dbReference>
<feature type="compositionally biased region" description="Low complexity" evidence="1">
    <location>
        <begin position="124"/>
        <end position="133"/>
    </location>
</feature>
<dbReference type="OMA" id="CRIHCVY"/>
<evidence type="ECO:0000313" key="3">
    <source>
        <dbReference type="Proteomes" id="UP000016924"/>
    </source>
</evidence>